<gene>
    <name evidence="6" type="ORF">A6J77_001540</name>
</gene>
<dbReference type="GO" id="GO:0000976">
    <property type="term" value="F:transcription cis-regulatory region binding"/>
    <property type="evidence" value="ECO:0007669"/>
    <property type="project" value="TreeGrafter"/>
</dbReference>
<dbReference type="SUPFAM" id="SSF46785">
    <property type="entry name" value="Winged helix' DNA-binding domain"/>
    <property type="match status" value="1"/>
</dbReference>
<reference evidence="7" key="1">
    <citation type="submission" date="2017-12" db="EMBL/GenBank/DDBJ databases">
        <title>FDA dAtabase for Regulatory Grade micrObial Sequences (FDA-ARGOS): Supporting development and validation of Infectious Disease Dx tests.</title>
        <authorList>
            <person name="Hoffmann M."/>
            <person name="Allard M."/>
            <person name="Evans P."/>
            <person name="Brown E."/>
            <person name="Tallon L."/>
            <person name="Sadzewicz L."/>
            <person name="Sengamalay N."/>
            <person name="Ott S."/>
            <person name="Godinez A."/>
            <person name="Nagaraj S."/>
            <person name="Vavikolanu K."/>
            <person name="Aluvathingal J."/>
            <person name="Nadendla S."/>
            <person name="Sichtig H."/>
        </authorList>
    </citation>
    <scope>NUCLEOTIDE SEQUENCE [LARGE SCALE GENOMIC DNA]</scope>
    <source>
        <strain evidence="7">FDAARGOS_249</strain>
    </source>
</reference>
<proteinExistence type="inferred from homology"/>
<evidence type="ECO:0000313" key="6">
    <source>
        <dbReference type="EMBL" id="PNL91001.1"/>
    </source>
</evidence>
<evidence type="ECO:0000256" key="4">
    <source>
        <dbReference type="ARBA" id="ARBA00023163"/>
    </source>
</evidence>
<dbReference type="InterPro" id="IPR036390">
    <property type="entry name" value="WH_DNA-bd_sf"/>
</dbReference>
<protein>
    <submittedName>
        <fullName evidence="6">LysR family transcriptional regulator</fullName>
    </submittedName>
</protein>
<evidence type="ECO:0000256" key="3">
    <source>
        <dbReference type="ARBA" id="ARBA00023125"/>
    </source>
</evidence>
<dbReference type="AlphaFoldDB" id="A0A2J9PLT3"/>
<dbReference type="InterPro" id="IPR036388">
    <property type="entry name" value="WH-like_DNA-bd_sf"/>
</dbReference>
<evidence type="ECO:0000259" key="5">
    <source>
        <dbReference type="PROSITE" id="PS50931"/>
    </source>
</evidence>
<keyword evidence="3" id="KW-0238">DNA-binding</keyword>
<comment type="similarity">
    <text evidence="1">Belongs to the LysR transcriptional regulatory family.</text>
</comment>
<accession>A0A2J9PLT3</accession>
<feature type="domain" description="HTH lysR-type" evidence="5">
    <location>
        <begin position="4"/>
        <end position="61"/>
    </location>
</feature>
<dbReference type="PANTHER" id="PTHR30126">
    <property type="entry name" value="HTH-TYPE TRANSCRIPTIONAL REGULATOR"/>
    <property type="match status" value="1"/>
</dbReference>
<comment type="caution">
    <text evidence="6">The sequence shown here is derived from an EMBL/GenBank/DDBJ whole genome shotgun (WGS) entry which is preliminary data.</text>
</comment>
<organism evidence="6 7">
    <name type="scientific">Aerococcus viridans</name>
    <dbReference type="NCBI Taxonomy" id="1377"/>
    <lineage>
        <taxon>Bacteria</taxon>
        <taxon>Bacillati</taxon>
        <taxon>Bacillota</taxon>
        <taxon>Bacilli</taxon>
        <taxon>Lactobacillales</taxon>
        <taxon>Aerococcaceae</taxon>
        <taxon>Aerococcus</taxon>
    </lineage>
</organism>
<dbReference type="PROSITE" id="PS50931">
    <property type="entry name" value="HTH_LYSR"/>
    <property type="match status" value="1"/>
</dbReference>
<dbReference type="Gene3D" id="1.10.10.10">
    <property type="entry name" value="Winged helix-like DNA-binding domain superfamily/Winged helix DNA-binding domain"/>
    <property type="match status" value="1"/>
</dbReference>
<dbReference type="PANTHER" id="PTHR30126:SF39">
    <property type="entry name" value="HTH-TYPE TRANSCRIPTIONAL REGULATOR CYSL"/>
    <property type="match status" value="1"/>
</dbReference>
<keyword evidence="4" id="KW-0804">Transcription</keyword>
<dbReference type="Pfam" id="PF03466">
    <property type="entry name" value="LysR_substrate"/>
    <property type="match status" value="1"/>
</dbReference>
<dbReference type="EMBL" id="NBTM02000001">
    <property type="protein sequence ID" value="PNL91001.1"/>
    <property type="molecule type" value="Genomic_DNA"/>
</dbReference>
<evidence type="ECO:0000313" key="7">
    <source>
        <dbReference type="Proteomes" id="UP000192813"/>
    </source>
</evidence>
<evidence type="ECO:0000256" key="2">
    <source>
        <dbReference type="ARBA" id="ARBA00023015"/>
    </source>
</evidence>
<keyword evidence="2" id="KW-0805">Transcription regulation</keyword>
<dbReference type="Pfam" id="PF00126">
    <property type="entry name" value="HTH_1"/>
    <property type="match status" value="1"/>
</dbReference>
<dbReference type="InterPro" id="IPR000847">
    <property type="entry name" value="LysR_HTH_N"/>
</dbReference>
<dbReference type="Proteomes" id="UP000192813">
    <property type="component" value="Unassembled WGS sequence"/>
</dbReference>
<dbReference type="InterPro" id="IPR005119">
    <property type="entry name" value="LysR_subst-bd"/>
</dbReference>
<dbReference type="Gene3D" id="3.40.190.10">
    <property type="entry name" value="Periplasmic binding protein-like II"/>
    <property type="match status" value="2"/>
</dbReference>
<evidence type="ECO:0000256" key="1">
    <source>
        <dbReference type="ARBA" id="ARBA00009437"/>
    </source>
</evidence>
<name>A0A2J9PLT3_9LACT</name>
<dbReference type="GO" id="GO:0003700">
    <property type="term" value="F:DNA-binding transcription factor activity"/>
    <property type="evidence" value="ECO:0007669"/>
    <property type="project" value="InterPro"/>
</dbReference>
<dbReference type="SUPFAM" id="SSF53850">
    <property type="entry name" value="Periplasmic binding protein-like II"/>
    <property type="match status" value="1"/>
</dbReference>
<sequence length="297" mass="34485">MVDMLDNRLQTFLTLCEQGSFTKTAEILNMTQPAVSQHIQYLEHYYQIILIAEKGKNFSLTEEGKALQQYIKLLKANAERILPLLHRVKDKVYPLHFGATLTIGEYTMPPILHQIFEEKPATNISMFVENTHVLQEMLWEGKIDFALLEGHFNQQEFAHKLISNEEFIAICSPENILAKKAILLEDLLDQQLILREPGSGTRDILEQALYNQNLHIDDFTGRTQITNMNVIKSLCHQNMGITFMYREAVKEELATGYLVEIPLVNFNIQHPFNFVYLKDAPDKQQIESWFETIMRLR</sequence>